<dbReference type="PROSITE" id="PS51918">
    <property type="entry name" value="RADICAL_SAM"/>
    <property type="match status" value="1"/>
</dbReference>
<dbReference type="SFLD" id="SFLDG01067">
    <property type="entry name" value="SPASM/twitch_domain_containing"/>
    <property type="match status" value="1"/>
</dbReference>
<evidence type="ECO:0000256" key="10">
    <source>
        <dbReference type="ARBA" id="ARBA00023239"/>
    </source>
</evidence>
<evidence type="ECO:0000256" key="2">
    <source>
        <dbReference type="ARBA" id="ARBA00005155"/>
    </source>
</evidence>
<dbReference type="PANTHER" id="PTHR43787:SF13">
    <property type="entry name" value="FEMO COFACTOR BIOSYNTHESIS PROTEIN NIFB"/>
    <property type="match status" value="1"/>
</dbReference>
<dbReference type="STRING" id="2309.CF15_04065"/>
<organism evidence="12 13">
    <name type="scientific">Pyrodictium occultum</name>
    <dbReference type="NCBI Taxonomy" id="2309"/>
    <lineage>
        <taxon>Archaea</taxon>
        <taxon>Thermoproteota</taxon>
        <taxon>Thermoprotei</taxon>
        <taxon>Desulfurococcales</taxon>
        <taxon>Pyrodictiaceae</taxon>
        <taxon>Pyrodictium</taxon>
    </lineage>
</organism>
<keyword evidence="7" id="KW-0408">Iron</keyword>
<comment type="cofactor">
    <cofactor evidence="1">
        <name>[4Fe-4S] cluster</name>
        <dbReference type="ChEBI" id="CHEBI:49883"/>
    </cofactor>
</comment>
<evidence type="ECO:0000259" key="11">
    <source>
        <dbReference type="PROSITE" id="PS51918"/>
    </source>
</evidence>
<evidence type="ECO:0000256" key="6">
    <source>
        <dbReference type="ARBA" id="ARBA00022723"/>
    </source>
</evidence>
<dbReference type="PANTHER" id="PTHR43787">
    <property type="entry name" value="FEMO COFACTOR BIOSYNTHESIS PROTEIN NIFB-RELATED"/>
    <property type="match status" value="1"/>
</dbReference>
<evidence type="ECO:0000256" key="7">
    <source>
        <dbReference type="ARBA" id="ARBA00023004"/>
    </source>
</evidence>
<gene>
    <name evidence="12" type="ORF">CF15_04065</name>
</gene>
<dbReference type="GO" id="GO:0016829">
    <property type="term" value="F:lyase activity"/>
    <property type="evidence" value="ECO:0007669"/>
    <property type="project" value="UniProtKB-KW"/>
</dbReference>
<keyword evidence="8" id="KW-0411">Iron-sulfur</keyword>
<keyword evidence="5" id="KW-0949">S-adenosyl-L-methionine</keyword>
<dbReference type="EMBL" id="LNTB01000001">
    <property type="protein sequence ID" value="KSW11975.1"/>
    <property type="molecule type" value="Genomic_DNA"/>
</dbReference>
<dbReference type="Gene3D" id="3.20.20.70">
    <property type="entry name" value="Aldolase class I"/>
    <property type="match status" value="1"/>
</dbReference>
<dbReference type="Pfam" id="PF04055">
    <property type="entry name" value="Radical_SAM"/>
    <property type="match status" value="1"/>
</dbReference>
<keyword evidence="9" id="KW-0535">Nitrogen fixation</keyword>
<reference evidence="12 13" key="1">
    <citation type="submission" date="2015-11" db="EMBL/GenBank/DDBJ databases">
        <title>Genome sequence of Pyrodictium occultum PL-19, a marine hyperthermophilic archaeon isolated from Volcano, Italy.</title>
        <authorList>
            <person name="Utturkar S."/>
            <person name="Huber H."/>
            <person name="Leptihn S."/>
            <person name="Brown S."/>
            <person name="Stetter K.O."/>
            <person name="Podar M."/>
        </authorList>
    </citation>
    <scope>NUCLEOTIDE SEQUENCE [LARGE SCALE GENOMIC DNA]</scope>
    <source>
        <strain evidence="12 13">PL-19</strain>
    </source>
</reference>
<dbReference type="InterPro" id="IPR013785">
    <property type="entry name" value="Aldolase_TIM"/>
</dbReference>
<evidence type="ECO:0000256" key="4">
    <source>
        <dbReference type="ARBA" id="ARBA00022485"/>
    </source>
</evidence>
<evidence type="ECO:0000256" key="3">
    <source>
        <dbReference type="ARBA" id="ARBA00006804"/>
    </source>
</evidence>
<proteinExistence type="inferred from homology"/>
<protein>
    <recommendedName>
        <fullName evidence="11">Radical SAM core domain-containing protein</fullName>
    </recommendedName>
</protein>
<keyword evidence="4" id="KW-0004">4Fe-4S</keyword>
<dbReference type="CDD" id="cd01335">
    <property type="entry name" value="Radical_SAM"/>
    <property type="match status" value="1"/>
</dbReference>
<keyword evidence="10" id="KW-0456">Lyase</keyword>
<dbReference type="GO" id="GO:0051539">
    <property type="term" value="F:4 iron, 4 sulfur cluster binding"/>
    <property type="evidence" value="ECO:0007669"/>
    <property type="project" value="UniProtKB-KW"/>
</dbReference>
<dbReference type="SUPFAM" id="SSF102114">
    <property type="entry name" value="Radical SAM enzymes"/>
    <property type="match status" value="1"/>
</dbReference>
<evidence type="ECO:0000313" key="13">
    <source>
        <dbReference type="Proteomes" id="UP000053352"/>
    </source>
</evidence>
<keyword evidence="6" id="KW-0479">Metal-binding</keyword>
<dbReference type="Proteomes" id="UP000053352">
    <property type="component" value="Unassembled WGS sequence"/>
</dbReference>
<feature type="domain" description="Radical SAM core" evidence="11">
    <location>
        <begin position="43"/>
        <end position="262"/>
    </location>
</feature>
<evidence type="ECO:0000313" key="12">
    <source>
        <dbReference type="EMBL" id="KSW11975.1"/>
    </source>
</evidence>
<evidence type="ECO:0000256" key="5">
    <source>
        <dbReference type="ARBA" id="ARBA00022691"/>
    </source>
</evidence>
<accession>A0A0V8RV88</accession>
<comment type="pathway">
    <text evidence="2">Cofactor biosynthesis; Fe-Mo cofactor biosynthesis.</text>
</comment>
<name>A0A0V8RV88_PYROC</name>
<comment type="similarity">
    <text evidence="3">Belongs to the radical SAM superfamily. NifB family.</text>
</comment>
<evidence type="ECO:0000256" key="9">
    <source>
        <dbReference type="ARBA" id="ARBA00023231"/>
    </source>
</evidence>
<keyword evidence="13" id="KW-1185">Reference proteome</keyword>
<comment type="caution">
    <text evidence="12">The sequence shown here is derived from an EMBL/GenBank/DDBJ whole genome shotgun (WGS) entry which is preliminary data.</text>
</comment>
<dbReference type="GO" id="GO:0046872">
    <property type="term" value="F:metal ion binding"/>
    <property type="evidence" value="ECO:0007669"/>
    <property type="project" value="UniProtKB-KW"/>
</dbReference>
<dbReference type="OrthoDB" id="5620at2157"/>
<sequence length="262" mass="29671">MASASKGEGSRAARPRLRGFDPVKLADEIEKRVVKGELRKYYRFRGSRFYGGSAVGDVVGCNLRCAFCWTGRPRDDLRLGFFVSPEESYRRLTEIASSRRYRYVRLSGGEPTIGFQHLRKLLELIEQDGRFTFILETNGVLLGARPGYVKALAGLRRLHVRVSIKACSPDLFALITGARPEFFEYPIRAIRYLADYGVSFHVALFAAFGSEECWARLLERLAEEAGPEALEGVEVEPLVLYQPARRRLRLLGLKPRFSYEPG</sequence>
<dbReference type="SFLD" id="SFLDS00029">
    <property type="entry name" value="Radical_SAM"/>
    <property type="match status" value="1"/>
</dbReference>
<dbReference type="InterPro" id="IPR007197">
    <property type="entry name" value="rSAM"/>
</dbReference>
<dbReference type="InterPro" id="IPR058240">
    <property type="entry name" value="rSAM_sf"/>
</dbReference>
<evidence type="ECO:0000256" key="8">
    <source>
        <dbReference type="ARBA" id="ARBA00023014"/>
    </source>
</evidence>
<evidence type="ECO:0000256" key="1">
    <source>
        <dbReference type="ARBA" id="ARBA00001966"/>
    </source>
</evidence>
<dbReference type="AlphaFoldDB" id="A0A0V8RV88"/>